<gene>
    <name evidence="2" type="ORF">FFLO_06631</name>
</gene>
<evidence type="ECO:0000256" key="1">
    <source>
        <dbReference type="SAM" id="MobiDB-lite"/>
    </source>
</evidence>
<comment type="caution">
    <text evidence="2">The sequence shown here is derived from an EMBL/GenBank/DDBJ whole genome shotgun (WGS) entry which is preliminary data.</text>
</comment>
<protein>
    <submittedName>
        <fullName evidence="2">Uncharacterized protein</fullName>
    </submittedName>
</protein>
<dbReference type="Proteomes" id="UP000812966">
    <property type="component" value="Unassembled WGS sequence"/>
</dbReference>
<sequence length="255" mass="28254">MLLALSCIRRRRTAITLLPPYFTMPHSASKSTKTNPNISSSTTTRPTPFYCHSCGRHTSHAARPSDPNPNPENAKKHCSQRCKNEPRASAVIGLVWREMLNEGKGSGKEGRVVLCSDVQGRVFDETTGRPRTREGPLAGGLPELVPITSRENEIESTSTTASMSTSPPPSAQVLGMNNAFNRELVRRSARLLVHFGFPHLAAKRSRMFPLEWETEAIELLKSETREVKGVGWDGKVIEDVTHQKGEWGLKWKASV</sequence>
<evidence type="ECO:0000313" key="3">
    <source>
        <dbReference type="Proteomes" id="UP000812966"/>
    </source>
</evidence>
<evidence type="ECO:0000313" key="2">
    <source>
        <dbReference type="EMBL" id="KAG7527740.1"/>
    </source>
</evidence>
<feature type="region of interest" description="Disordered" evidence="1">
    <location>
        <begin position="55"/>
        <end position="82"/>
    </location>
</feature>
<keyword evidence="3" id="KW-1185">Reference proteome</keyword>
<accession>A0A8K0NMU3</accession>
<proteinExistence type="predicted"/>
<dbReference type="AlphaFoldDB" id="A0A8K0NMU3"/>
<dbReference type="EMBL" id="JABELV010000235">
    <property type="protein sequence ID" value="KAG7527740.1"/>
    <property type="molecule type" value="Genomic_DNA"/>
</dbReference>
<organism evidence="2 3">
    <name type="scientific">Filobasidium floriforme</name>
    <dbReference type="NCBI Taxonomy" id="5210"/>
    <lineage>
        <taxon>Eukaryota</taxon>
        <taxon>Fungi</taxon>
        <taxon>Dikarya</taxon>
        <taxon>Basidiomycota</taxon>
        <taxon>Agaricomycotina</taxon>
        <taxon>Tremellomycetes</taxon>
        <taxon>Filobasidiales</taxon>
        <taxon>Filobasidiaceae</taxon>
        <taxon>Filobasidium</taxon>
    </lineage>
</organism>
<name>A0A8K0NMU3_9TREE</name>
<reference evidence="2" key="1">
    <citation type="submission" date="2020-04" db="EMBL/GenBank/DDBJ databases">
        <title>Analysis of mating type loci in Filobasidium floriforme.</title>
        <authorList>
            <person name="Nowrousian M."/>
        </authorList>
    </citation>
    <scope>NUCLEOTIDE SEQUENCE</scope>
    <source>
        <strain evidence="2">CBS 6242</strain>
    </source>
</reference>